<accession>A0ABD3M266</accession>
<keyword evidence="1" id="KW-1133">Transmembrane helix</keyword>
<proteinExistence type="predicted"/>
<keyword evidence="1" id="KW-0472">Membrane</keyword>
<keyword evidence="1" id="KW-0812">Transmembrane</keyword>
<dbReference type="Proteomes" id="UP001634007">
    <property type="component" value="Unassembled WGS sequence"/>
</dbReference>
<gene>
    <name evidence="2" type="ORF">ACJRO7_001840</name>
</gene>
<feature type="transmembrane region" description="Helical" evidence="1">
    <location>
        <begin position="36"/>
        <end position="54"/>
    </location>
</feature>
<sequence length="107" mass="12122">MTAMQSSLSSFSITRSRTPWTVVVTTASSLLLPRNVYSVLILILFCISTVIFRIDDRSRAWFDQQMSRKVLARVSCGVFGGNSDGVHINNGQVEMWTRANHVRRRDT</sequence>
<organism evidence="2 3">
    <name type="scientific">Eucalyptus globulus</name>
    <name type="common">Tasmanian blue gum</name>
    <dbReference type="NCBI Taxonomy" id="34317"/>
    <lineage>
        <taxon>Eukaryota</taxon>
        <taxon>Viridiplantae</taxon>
        <taxon>Streptophyta</taxon>
        <taxon>Embryophyta</taxon>
        <taxon>Tracheophyta</taxon>
        <taxon>Spermatophyta</taxon>
        <taxon>Magnoliopsida</taxon>
        <taxon>eudicotyledons</taxon>
        <taxon>Gunneridae</taxon>
        <taxon>Pentapetalae</taxon>
        <taxon>rosids</taxon>
        <taxon>malvids</taxon>
        <taxon>Myrtales</taxon>
        <taxon>Myrtaceae</taxon>
        <taxon>Myrtoideae</taxon>
        <taxon>Eucalypteae</taxon>
        <taxon>Eucalyptus</taxon>
    </lineage>
</organism>
<dbReference type="EMBL" id="JBJKBG010000001">
    <property type="protein sequence ID" value="KAL3754650.1"/>
    <property type="molecule type" value="Genomic_DNA"/>
</dbReference>
<keyword evidence="3" id="KW-1185">Reference proteome</keyword>
<protein>
    <submittedName>
        <fullName evidence="2">Uncharacterized protein</fullName>
    </submittedName>
</protein>
<name>A0ABD3M266_EUCGL</name>
<comment type="caution">
    <text evidence="2">The sequence shown here is derived from an EMBL/GenBank/DDBJ whole genome shotgun (WGS) entry which is preliminary data.</text>
</comment>
<evidence type="ECO:0000256" key="1">
    <source>
        <dbReference type="SAM" id="Phobius"/>
    </source>
</evidence>
<reference evidence="2 3" key="1">
    <citation type="submission" date="2024-11" db="EMBL/GenBank/DDBJ databases">
        <title>Chromosome-level genome assembly of Eucalyptus globulus Labill. provides insights into its genome evolution.</title>
        <authorList>
            <person name="Li X."/>
        </authorList>
    </citation>
    <scope>NUCLEOTIDE SEQUENCE [LARGE SCALE GENOMIC DNA]</scope>
    <source>
        <strain evidence="2">CL2024</strain>
        <tissue evidence="2">Fresh tender leaves</tissue>
    </source>
</reference>
<evidence type="ECO:0000313" key="3">
    <source>
        <dbReference type="Proteomes" id="UP001634007"/>
    </source>
</evidence>
<dbReference type="AlphaFoldDB" id="A0ABD3M266"/>
<evidence type="ECO:0000313" key="2">
    <source>
        <dbReference type="EMBL" id="KAL3754650.1"/>
    </source>
</evidence>